<sequence length="143" mass="15374">MCSSRGGRCTPSRLVADAVEADAPGSVEALSLRMQQAKMRLRCTINAILDVRVHARGMTRAEARALMTDRGHQEDGEAEGKWRRALLTSAQLSTYYVGASEVGQAAAELAVARPGATPRAVHDEPAVARLAVPRLLRLLLDVD</sequence>
<reference evidence="2" key="1">
    <citation type="journal article" date="2019" name="Int. J. Syst. Evol. Microbiol.">
        <title>The Global Catalogue of Microorganisms (GCM) 10K type strain sequencing project: providing services to taxonomists for standard genome sequencing and annotation.</title>
        <authorList>
            <consortium name="The Broad Institute Genomics Platform"/>
            <consortium name="The Broad Institute Genome Sequencing Center for Infectious Disease"/>
            <person name="Wu L."/>
            <person name="Ma J."/>
        </authorList>
    </citation>
    <scope>NUCLEOTIDE SEQUENCE [LARGE SCALE GENOMIC DNA]</scope>
    <source>
        <strain evidence="2">NBRC 108730</strain>
    </source>
</reference>
<keyword evidence="2" id="KW-1185">Reference proteome</keyword>
<organism evidence="1 2">
    <name type="scientific">Angustibacter aerolatus</name>
    <dbReference type="NCBI Taxonomy" id="1162965"/>
    <lineage>
        <taxon>Bacteria</taxon>
        <taxon>Bacillati</taxon>
        <taxon>Actinomycetota</taxon>
        <taxon>Actinomycetes</taxon>
        <taxon>Kineosporiales</taxon>
        <taxon>Kineosporiaceae</taxon>
    </lineage>
</organism>
<gene>
    <name evidence="1" type="ORF">GCM10025868_14350</name>
</gene>
<dbReference type="EMBL" id="BSUZ01000001">
    <property type="protein sequence ID" value="GMA86185.1"/>
    <property type="molecule type" value="Genomic_DNA"/>
</dbReference>
<evidence type="ECO:0008006" key="3">
    <source>
        <dbReference type="Google" id="ProtNLM"/>
    </source>
</evidence>
<accession>A0ABQ6JH60</accession>
<comment type="caution">
    <text evidence="1">The sequence shown here is derived from an EMBL/GenBank/DDBJ whole genome shotgun (WGS) entry which is preliminary data.</text>
</comment>
<protein>
    <recommendedName>
        <fullName evidence="3">DUF222 domain-containing protein</fullName>
    </recommendedName>
</protein>
<dbReference type="Pfam" id="PF05960">
    <property type="entry name" value="DUF885"/>
    <property type="match status" value="1"/>
</dbReference>
<dbReference type="InterPro" id="IPR010281">
    <property type="entry name" value="DUF885"/>
</dbReference>
<proteinExistence type="predicted"/>
<dbReference type="Proteomes" id="UP001157017">
    <property type="component" value="Unassembled WGS sequence"/>
</dbReference>
<evidence type="ECO:0000313" key="1">
    <source>
        <dbReference type="EMBL" id="GMA86185.1"/>
    </source>
</evidence>
<name>A0ABQ6JH60_9ACTN</name>
<evidence type="ECO:0000313" key="2">
    <source>
        <dbReference type="Proteomes" id="UP001157017"/>
    </source>
</evidence>